<name>A0A8H3W3C1_9PEZI</name>
<dbReference type="InterPro" id="IPR007219">
    <property type="entry name" value="XnlR_reg_dom"/>
</dbReference>
<feature type="region of interest" description="Disordered" evidence="3">
    <location>
        <begin position="343"/>
        <end position="462"/>
    </location>
</feature>
<evidence type="ECO:0000259" key="4">
    <source>
        <dbReference type="SMART" id="SM00906"/>
    </source>
</evidence>
<evidence type="ECO:0000256" key="2">
    <source>
        <dbReference type="ARBA" id="ARBA00023242"/>
    </source>
</evidence>
<dbReference type="Proteomes" id="UP000434172">
    <property type="component" value="Unassembled WGS sequence"/>
</dbReference>
<dbReference type="GO" id="GO:0006351">
    <property type="term" value="P:DNA-templated transcription"/>
    <property type="evidence" value="ECO:0007669"/>
    <property type="project" value="InterPro"/>
</dbReference>
<dbReference type="InterPro" id="IPR042098">
    <property type="entry name" value="TauD-like_sf"/>
</dbReference>
<dbReference type="GO" id="GO:0016491">
    <property type="term" value="F:oxidoreductase activity"/>
    <property type="evidence" value="ECO:0007669"/>
    <property type="project" value="UniProtKB-KW"/>
</dbReference>
<feature type="compositionally biased region" description="Acidic residues" evidence="3">
    <location>
        <begin position="382"/>
        <end position="397"/>
    </location>
</feature>
<evidence type="ECO:0000256" key="1">
    <source>
        <dbReference type="ARBA" id="ARBA00023002"/>
    </source>
</evidence>
<evidence type="ECO:0000256" key="3">
    <source>
        <dbReference type="SAM" id="MobiDB-lite"/>
    </source>
</evidence>
<feature type="domain" description="Xylanolytic transcriptional activator regulatory" evidence="4">
    <location>
        <begin position="604"/>
        <end position="679"/>
    </location>
</feature>
<dbReference type="GO" id="GO:0005634">
    <property type="term" value="C:nucleus"/>
    <property type="evidence" value="ECO:0007669"/>
    <property type="project" value="TreeGrafter"/>
</dbReference>
<dbReference type="PANTHER" id="PTHR31644:SF1">
    <property type="entry name" value="ZN(II)2CYS6 TRANSCRIPTION FACTOR (EUROFUNG)"/>
    <property type="match status" value="1"/>
</dbReference>
<accession>A0A8H3W3C1</accession>
<dbReference type="GO" id="GO:0008270">
    <property type="term" value="F:zinc ion binding"/>
    <property type="evidence" value="ECO:0007669"/>
    <property type="project" value="InterPro"/>
</dbReference>
<dbReference type="CDD" id="cd12148">
    <property type="entry name" value="fungal_TF_MHR"/>
    <property type="match status" value="1"/>
</dbReference>
<dbReference type="AlphaFoldDB" id="A0A8H3W3C1"/>
<keyword evidence="2" id="KW-0539">Nucleus</keyword>
<dbReference type="PANTHER" id="PTHR31644">
    <property type="entry name" value="TRANSCRIPTIONAL ACTIVATOR ARO80-RELATED"/>
    <property type="match status" value="1"/>
</dbReference>
<sequence length="1017" mass="113285">MSITSTQTTIATLDAPQIRELSPGFGVEVQGLQFAPRVTEENFKLIQDLVTKHGVVVLRKTGLTDESHIALARMFGELDDVKPYNKAGRANRLRYDELFDVGNMEADGSLVDPASPRAQANRGNSFFHVDSSFNPRRAGYSLLLSHELPPPGAGGNTEFCDTRAAWDDLDDGLRKAMLRAIRSCIRRSWLRRSISPTSNRQIIRWDGTDLYRSMRGLGTEESKELFEKLFEHATRDKYRVMVEWNDVGDLVIWDNTATMHRAVGGEFAYKYRRDMRRATVHDDSSQAWGLNEHTDSLRGSRVVNTANLNLSEGVGEPMKPPCVSCYYSGSKCVIPDRGRSRKYAVERADGASIQQAETPNPSPRLASSAVTDDGLIQRGQEAEEASDEDMHEVDENTEMGLRNPSDALHILTRSDPATSGENRPRGGHQYVLDPEDAEPGPVGSEADSAGGRGRHVAKPRHGSFGGRRSILDEYELTQIGVIHSDDVLELLTIYAREYHPYCPLVPPHLLRPSALERIRRVDFFLLTVMLTIASRDSTQHSVVHRYCWKHAQSLLLQVLLAVPWTQTPRTVEGLLLLCEWLPHVESKYLTSGNPKDVFGEGRTTWSLAGQAVRLGCALRLDRAAFRGNGSSTSQNQDQNRVIWMFTYIADRQISVRLGQSFWSRGPSLSSNFTAEDFPTLHPAPGLTDEDYASALQANLELTQILHNAHAILYSSTERTLSMIHEGDYPRYLDDFMESATHWDSRWKVLKTSPNLRAALRLLYEYVCLYINAFSFHAVMTRKLRPRASEGQRNASIRCLTSFFPEGIMSSPDARYINGATRAARSLLVIMNEQDPKHTLRYLPWRYHLYGLYATVFLHKALDADAIQGTAQKEEVASLARRFIAALKEVSSAESHICHGYSDLLEKLWSSKGSKRAAAQHDNISSVMPVADTSPEAALQEPPHSGADSVGISGCEDRMPASSLSDLAGLEGGTPDFTSFESYLFGSLWTELASVGHSGEQGGLDQDVQFGFNFDSVL</sequence>
<protein>
    <recommendedName>
        <fullName evidence="4">Xylanolytic transcriptional activator regulatory domain-containing protein</fullName>
    </recommendedName>
</protein>
<comment type="caution">
    <text evidence="5">The sequence shown here is derived from an EMBL/GenBank/DDBJ whole genome shotgun (WGS) entry which is preliminary data.</text>
</comment>
<dbReference type="GO" id="GO:0000981">
    <property type="term" value="F:DNA-binding transcription factor activity, RNA polymerase II-specific"/>
    <property type="evidence" value="ECO:0007669"/>
    <property type="project" value="TreeGrafter"/>
</dbReference>
<reference evidence="5 6" key="1">
    <citation type="submission" date="2019-12" db="EMBL/GenBank/DDBJ databases">
        <title>A genome sequence resource for the geographically widespread anthracnose pathogen Colletotrichum asianum.</title>
        <authorList>
            <person name="Meng Y."/>
        </authorList>
    </citation>
    <scope>NUCLEOTIDE SEQUENCE [LARGE SCALE GENOMIC DNA]</scope>
    <source>
        <strain evidence="5 6">ICMP 18580</strain>
    </source>
</reference>
<proteinExistence type="predicted"/>
<dbReference type="EMBL" id="WOWK01000098">
    <property type="protein sequence ID" value="KAF0319229.1"/>
    <property type="molecule type" value="Genomic_DNA"/>
</dbReference>
<dbReference type="InterPro" id="IPR003819">
    <property type="entry name" value="TauD/TfdA-like"/>
</dbReference>
<dbReference type="Gene3D" id="3.60.130.10">
    <property type="entry name" value="Clavaminate synthase-like"/>
    <property type="match status" value="1"/>
</dbReference>
<keyword evidence="1" id="KW-0560">Oxidoreductase</keyword>
<organism evidence="5 6">
    <name type="scientific">Colletotrichum asianum</name>
    <dbReference type="NCBI Taxonomy" id="702518"/>
    <lineage>
        <taxon>Eukaryota</taxon>
        <taxon>Fungi</taxon>
        <taxon>Dikarya</taxon>
        <taxon>Ascomycota</taxon>
        <taxon>Pezizomycotina</taxon>
        <taxon>Sordariomycetes</taxon>
        <taxon>Hypocreomycetidae</taxon>
        <taxon>Glomerellales</taxon>
        <taxon>Glomerellaceae</taxon>
        <taxon>Colletotrichum</taxon>
        <taxon>Colletotrichum gloeosporioides species complex</taxon>
    </lineage>
</organism>
<evidence type="ECO:0000313" key="5">
    <source>
        <dbReference type="EMBL" id="KAF0319229.1"/>
    </source>
</evidence>
<dbReference type="InterPro" id="IPR052780">
    <property type="entry name" value="AAA_Catabolism_Regulators"/>
</dbReference>
<dbReference type="SMART" id="SM00906">
    <property type="entry name" value="Fungal_trans"/>
    <property type="match status" value="1"/>
</dbReference>
<keyword evidence="6" id="KW-1185">Reference proteome</keyword>
<feature type="compositionally biased region" description="Basic residues" evidence="3">
    <location>
        <begin position="452"/>
        <end position="461"/>
    </location>
</feature>
<dbReference type="SUPFAM" id="SSF51197">
    <property type="entry name" value="Clavaminate synthase-like"/>
    <property type="match status" value="1"/>
</dbReference>
<gene>
    <name evidence="5" type="ORF">GQ607_013478</name>
</gene>
<evidence type="ECO:0000313" key="6">
    <source>
        <dbReference type="Proteomes" id="UP000434172"/>
    </source>
</evidence>
<dbReference type="Pfam" id="PF02668">
    <property type="entry name" value="TauD"/>
    <property type="match status" value="1"/>
</dbReference>
<dbReference type="OrthoDB" id="5818554at2759"/>
<dbReference type="GO" id="GO:0003677">
    <property type="term" value="F:DNA binding"/>
    <property type="evidence" value="ECO:0007669"/>
    <property type="project" value="InterPro"/>
</dbReference>